<organism evidence="9 10">
    <name type="scientific">Daphnia pulex</name>
    <name type="common">Water flea</name>
    <dbReference type="NCBI Taxonomy" id="6669"/>
    <lineage>
        <taxon>Eukaryota</taxon>
        <taxon>Metazoa</taxon>
        <taxon>Ecdysozoa</taxon>
        <taxon>Arthropoda</taxon>
        <taxon>Crustacea</taxon>
        <taxon>Branchiopoda</taxon>
        <taxon>Diplostraca</taxon>
        <taxon>Cladocera</taxon>
        <taxon>Anomopoda</taxon>
        <taxon>Daphniidae</taxon>
        <taxon>Daphnia</taxon>
    </lineage>
</organism>
<dbReference type="GO" id="GO:0003677">
    <property type="term" value="F:DNA binding"/>
    <property type="evidence" value="ECO:0007669"/>
    <property type="project" value="UniProtKB-KW"/>
</dbReference>
<dbReference type="EMBL" id="GL734178">
    <property type="protein sequence ID" value="EFX61744.1"/>
    <property type="molecule type" value="Genomic_DNA"/>
</dbReference>
<evidence type="ECO:0000256" key="8">
    <source>
        <dbReference type="SAM" id="MobiDB-lite"/>
    </source>
</evidence>
<evidence type="ECO:0000313" key="10">
    <source>
        <dbReference type="Proteomes" id="UP000000305"/>
    </source>
</evidence>
<evidence type="ECO:0000256" key="1">
    <source>
        <dbReference type="ARBA" id="ARBA00004123"/>
    </source>
</evidence>
<dbReference type="STRING" id="6669.E9I2N5"/>
<keyword evidence="7" id="KW-0539">Nucleus</keyword>
<sequence>MSDSDSAPSPAKKIFTPNFPPRRVKAPEKSPDRRVPQRPNHVRGQSEGRLCQVAFQPRPSPRYVQMPGSLYGQGLADSGKKKHASTSKSEIQESSDPIKFALDAVDQYQHVDRLVLKTGSQIKNEDQVVVSQKMFEALKHHQIEGIKFMWNACFTTNFNAGCILAHCMGL</sequence>
<keyword evidence="6" id="KW-0238">DNA-binding</keyword>
<accession>E9I2N5</accession>
<reference evidence="9 10" key="1">
    <citation type="journal article" date="2011" name="Science">
        <title>The ecoresponsive genome of Daphnia pulex.</title>
        <authorList>
            <person name="Colbourne J.K."/>
            <person name="Pfrender M.E."/>
            <person name="Gilbert D."/>
            <person name="Thomas W.K."/>
            <person name="Tucker A."/>
            <person name="Oakley T.H."/>
            <person name="Tokishita S."/>
            <person name="Aerts A."/>
            <person name="Arnold G.J."/>
            <person name="Basu M.K."/>
            <person name="Bauer D.J."/>
            <person name="Caceres C.E."/>
            <person name="Carmel L."/>
            <person name="Casola C."/>
            <person name="Choi J.H."/>
            <person name="Detter J.C."/>
            <person name="Dong Q."/>
            <person name="Dusheyko S."/>
            <person name="Eads B.D."/>
            <person name="Frohlich T."/>
            <person name="Geiler-Samerotte K.A."/>
            <person name="Gerlach D."/>
            <person name="Hatcher P."/>
            <person name="Jogdeo S."/>
            <person name="Krijgsveld J."/>
            <person name="Kriventseva E.V."/>
            <person name="Kultz D."/>
            <person name="Laforsch C."/>
            <person name="Lindquist E."/>
            <person name="Lopez J."/>
            <person name="Manak J.R."/>
            <person name="Muller J."/>
            <person name="Pangilinan J."/>
            <person name="Patwardhan R.P."/>
            <person name="Pitluck S."/>
            <person name="Pritham E.J."/>
            <person name="Rechtsteiner A."/>
            <person name="Rho M."/>
            <person name="Rogozin I.B."/>
            <person name="Sakarya O."/>
            <person name="Salamov A."/>
            <person name="Schaack S."/>
            <person name="Shapiro H."/>
            <person name="Shiga Y."/>
            <person name="Skalitzky C."/>
            <person name="Smith Z."/>
            <person name="Souvorov A."/>
            <person name="Sung W."/>
            <person name="Tang Z."/>
            <person name="Tsuchiya D."/>
            <person name="Tu H."/>
            <person name="Vos H."/>
            <person name="Wang M."/>
            <person name="Wolf Y.I."/>
            <person name="Yamagata H."/>
            <person name="Yamada T."/>
            <person name="Ye Y."/>
            <person name="Shaw J.R."/>
            <person name="Andrews J."/>
            <person name="Crease T.J."/>
            <person name="Tang H."/>
            <person name="Lucas S.M."/>
            <person name="Robertson H.M."/>
            <person name="Bork P."/>
            <person name="Koonin E.V."/>
            <person name="Zdobnov E.M."/>
            <person name="Grigoriev I.V."/>
            <person name="Lynch M."/>
            <person name="Boore J.L."/>
        </authorList>
    </citation>
    <scope>NUCLEOTIDE SEQUENCE [LARGE SCALE GENOMIC DNA]</scope>
</reference>
<dbReference type="HOGENOM" id="CLU_1574604_0_0_1"/>
<dbReference type="GO" id="GO:0005634">
    <property type="term" value="C:nucleus"/>
    <property type="evidence" value="ECO:0007669"/>
    <property type="project" value="UniProtKB-SubCell"/>
</dbReference>
<dbReference type="GO" id="GO:0005524">
    <property type="term" value="F:ATP binding"/>
    <property type="evidence" value="ECO:0007669"/>
    <property type="project" value="UniProtKB-KW"/>
</dbReference>
<comment type="similarity">
    <text evidence="2">Belongs to the SNF2/RAD54 helicase family.</text>
</comment>
<evidence type="ECO:0000256" key="5">
    <source>
        <dbReference type="ARBA" id="ARBA00022840"/>
    </source>
</evidence>
<protein>
    <submittedName>
        <fullName evidence="9">Uncharacterized protein</fullName>
    </submittedName>
</protein>
<proteinExistence type="inferred from homology"/>
<dbReference type="PANTHER" id="PTHR45797:SF3">
    <property type="entry name" value="TRANSCRIPTIONAL REGULATOR ATRX HOMOLOG"/>
    <property type="match status" value="1"/>
</dbReference>
<comment type="subcellular location">
    <subcellularLocation>
        <location evidence="1">Nucleus</location>
    </subcellularLocation>
</comment>
<feature type="non-terminal residue" evidence="9">
    <location>
        <position position="170"/>
    </location>
</feature>
<dbReference type="Gene3D" id="3.40.50.10810">
    <property type="entry name" value="Tandem AAA-ATPase domain"/>
    <property type="match status" value="1"/>
</dbReference>
<evidence type="ECO:0000256" key="6">
    <source>
        <dbReference type="ARBA" id="ARBA00023125"/>
    </source>
</evidence>
<dbReference type="InterPro" id="IPR044574">
    <property type="entry name" value="ARIP4-like"/>
</dbReference>
<dbReference type="PhylomeDB" id="E9I2N5"/>
<dbReference type="GO" id="GO:0016887">
    <property type="term" value="F:ATP hydrolysis activity"/>
    <property type="evidence" value="ECO:0007669"/>
    <property type="project" value="InterPro"/>
</dbReference>
<keyword evidence="4" id="KW-0347">Helicase</keyword>
<dbReference type="PANTHER" id="PTHR45797">
    <property type="entry name" value="RAD54-LIKE"/>
    <property type="match status" value="1"/>
</dbReference>
<dbReference type="KEGG" id="dpx:DAPPUDRAFT_338281"/>
<evidence type="ECO:0000256" key="4">
    <source>
        <dbReference type="ARBA" id="ARBA00022806"/>
    </source>
</evidence>
<dbReference type="InParanoid" id="E9I2N5"/>
<evidence type="ECO:0000256" key="3">
    <source>
        <dbReference type="ARBA" id="ARBA00022741"/>
    </source>
</evidence>
<name>E9I2N5_DAPPU</name>
<dbReference type="Proteomes" id="UP000000305">
    <property type="component" value="Unassembled WGS sequence"/>
</dbReference>
<evidence type="ECO:0000256" key="7">
    <source>
        <dbReference type="ARBA" id="ARBA00023242"/>
    </source>
</evidence>
<keyword evidence="3" id="KW-0547">Nucleotide-binding</keyword>
<dbReference type="AlphaFoldDB" id="E9I2N5"/>
<dbReference type="InterPro" id="IPR038718">
    <property type="entry name" value="SNF2-like_sf"/>
</dbReference>
<evidence type="ECO:0000313" key="9">
    <source>
        <dbReference type="EMBL" id="EFX61744.1"/>
    </source>
</evidence>
<feature type="region of interest" description="Disordered" evidence="8">
    <location>
        <begin position="1"/>
        <end position="94"/>
    </location>
</feature>
<keyword evidence="10" id="KW-1185">Reference proteome</keyword>
<dbReference type="GO" id="GO:0004386">
    <property type="term" value="F:helicase activity"/>
    <property type="evidence" value="ECO:0007669"/>
    <property type="project" value="UniProtKB-KW"/>
</dbReference>
<evidence type="ECO:0000256" key="2">
    <source>
        <dbReference type="ARBA" id="ARBA00007025"/>
    </source>
</evidence>
<keyword evidence="5" id="KW-0067">ATP-binding</keyword>
<feature type="compositionally biased region" description="Basic and acidic residues" evidence="8">
    <location>
        <begin position="25"/>
        <end position="35"/>
    </location>
</feature>
<gene>
    <name evidence="9" type="ORF">DAPPUDRAFT_338281</name>
</gene>
<keyword evidence="4" id="KW-0378">Hydrolase</keyword>